<evidence type="ECO:0000313" key="2">
    <source>
        <dbReference type="Proteomes" id="UP000006038"/>
    </source>
</evidence>
<reference evidence="1" key="1">
    <citation type="submission" date="2015-06" db="UniProtKB">
        <authorList>
            <consortium name="EnsemblPlants"/>
        </authorList>
    </citation>
    <scope>IDENTIFICATION</scope>
</reference>
<dbReference type="Gramene" id="OB0047G10020.1">
    <property type="protein sequence ID" value="OB0047G10020.1"/>
    <property type="gene ID" value="OB0047G10020"/>
</dbReference>
<dbReference type="Proteomes" id="UP000006038">
    <property type="component" value="Unassembled WGS sequence"/>
</dbReference>
<dbReference type="HOGENOM" id="CLU_1716071_0_0_1"/>
<dbReference type="EnsemblPlants" id="OB0047G10020.1">
    <property type="protein sequence ID" value="OB0047G10020.1"/>
    <property type="gene ID" value="OB0047G10020"/>
</dbReference>
<accession>J3KUC0</accession>
<organism evidence="1">
    <name type="scientific">Oryza brachyantha</name>
    <name type="common">malo sina</name>
    <dbReference type="NCBI Taxonomy" id="4533"/>
    <lineage>
        <taxon>Eukaryota</taxon>
        <taxon>Viridiplantae</taxon>
        <taxon>Streptophyta</taxon>
        <taxon>Embryophyta</taxon>
        <taxon>Tracheophyta</taxon>
        <taxon>Spermatophyta</taxon>
        <taxon>Magnoliopsida</taxon>
        <taxon>Liliopsida</taxon>
        <taxon>Poales</taxon>
        <taxon>Poaceae</taxon>
        <taxon>BOP clade</taxon>
        <taxon>Oryzoideae</taxon>
        <taxon>Oryzeae</taxon>
        <taxon>Oryzinae</taxon>
        <taxon>Oryza</taxon>
    </lineage>
</organism>
<name>J3KUC0_ORYBR</name>
<dbReference type="AlphaFoldDB" id="J3KUC0"/>
<sequence>MCAYHNSDTVSANAAHAPHDAAPGEAIACFHHTLPASMATASSAAHQAAVAAMTPFPGMKDSSAQRRMAMRQQRPSSNEVNDDDIEVALSLARVIQLALFGCLYHLKEITSLWNCAAWNFVKKFTFEIIPLKNFRKNLKRLERLRLRRETTAP</sequence>
<evidence type="ECO:0000313" key="1">
    <source>
        <dbReference type="EnsemblPlants" id="OB0047G10020.1"/>
    </source>
</evidence>
<keyword evidence="2" id="KW-1185">Reference proteome</keyword>
<protein>
    <submittedName>
        <fullName evidence="1">Uncharacterized protein</fullName>
    </submittedName>
</protein>
<proteinExistence type="predicted"/>